<evidence type="ECO:0000259" key="12">
    <source>
        <dbReference type="PROSITE" id="PS50846"/>
    </source>
</evidence>
<dbReference type="InterPro" id="IPR006121">
    <property type="entry name" value="HMA_dom"/>
</dbReference>
<feature type="transmembrane region" description="Helical" evidence="11">
    <location>
        <begin position="1033"/>
        <end position="1051"/>
    </location>
</feature>
<evidence type="ECO:0000256" key="4">
    <source>
        <dbReference type="ARBA" id="ARBA00022692"/>
    </source>
</evidence>
<feature type="domain" description="HMA" evidence="12">
    <location>
        <begin position="11"/>
        <end position="77"/>
    </location>
</feature>
<dbReference type="FunFam" id="3.30.70.100:FF:000001">
    <property type="entry name" value="ATPase copper transporting beta"/>
    <property type="match status" value="1"/>
</dbReference>
<feature type="transmembrane region" description="Helical" evidence="11">
    <location>
        <begin position="360"/>
        <end position="379"/>
    </location>
</feature>
<feature type="domain" description="HMA" evidence="12">
    <location>
        <begin position="276"/>
        <end position="343"/>
    </location>
</feature>
<keyword evidence="7 11" id="KW-0067">ATP-binding</keyword>
<evidence type="ECO:0000256" key="3">
    <source>
        <dbReference type="ARBA" id="ARBA00022475"/>
    </source>
</evidence>
<keyword evidence="5 11" id="KW-0479">Metal-binding</keyword>
<dbReference type="GeneID" id="19947315"/>
<dbReference type="FunFam" id="2.70.150.10:FF:000020">
    <property type="entry name" value="Copper-exporting P-type ATPase A"/>
    <property type="match status" value="1"/>
</dbReference>
<dbReference type="InterPro" id="IPR017969">
    <property type="entry name" value="Heavy-metal-associated_CS"/>
</dbReference>
<dbReference type="Gene3D" id="2.70.150.10">
    <property type="entry name" value="Calcium-transporting ATPase, cytoplasmic transduction domain A"/>
    <property type="match status" value="1"/>
</dbReference>
<dbReference type="SUPFAM" id="SSF81653">
    <property type="entry name" value="Calcium ATPase, transduction domain A"/>
    <property type="match status" value="1"/>
</dbReference>
<dbReference type="InParanoid" id="T0QM95"/>
<protein>
    <recommendedName>
        <fullName evidence="12">HMA domain-containing protein</fullName>
    </recommendedName>
</protein>
<keyword evidence="4 11" id="KW-0812">Transmembrane</keyword>
<dbReference type="PROSITE" id="PS01047">
    <property type="entry name" value="HMA_1"/>
    <property type="match status" value="1"/>
</dbReference>
<evidence type="ECO:0000313" key="14">
    <source>
        <dbReference type="Proteomes" id="UP000030762"/>
    </source>
</evidence>
<keyword evidence="10 11" id="KW-0472">Membrane</keyword>
<dbReference type="InterPro" id="IPR036163">
    <property type="entry name" value="HMA_dom_sf"/>
</dbReference>
<dbReference type="Pfam" id="PF00403">
    <property type="entry name" value="HMA"/>
    <property type="match status" value="1"/>
</dbReference>
<evidence type="ECO:0000313" key="13">
    <source>
        <dbReference type="EMBL" id="EQC35836.1"/>
    </source>
</evidence>
<dbReference type="VEuPathDB" id="FungiDB:SDRG_06588"/>
<organism evidence="13 14">
    <name type="scientific">Saprolegnia diclina (strain VS20)</name>
    <dbReference type="NCBI Taxonomy" id="1156394"/>
    <lineage>
        <taxon>Eukaryota</taxon>
        <taxon>Sar</taxon>
        <taxon>Stramenopiles</taxon>
        <taxon>Oomycota</taxon>
        <taxon>Saprolegniomycetes</taxon>
        <taxon>Saprolegniales</taxon>
        <taxon>Saprolegniaceae</taxon>
        <taxon>Saprolegnia</taxon>
    </lineage>
</organism>
<evidence type="ECO:0000256" key="6">
    <source>
        <dbReference type="ARBA" id="ARBA00022741"/>
    </source>
</evidence>
<dbReference type="InterPro" id="IPR023214">
    <property type="entry name" value="HAD_sf"/>
</dbReference>
<comment type="similarity">
    <text evidence="2 11">Belongs to the cation transport ATPase (P-type) (TC 3.A.3) family. Type IB subfamily.</text>
</comment>
<keyword evidence="14" id="KW-1185">Reference proteome</keyword>
<evidence type="ECO:0000256" key="11">
    <source>
        <dbReference type="RuleBase" id="RU362081"/>
    </source>
</evidence>
<dbReference type="GO" id="GO:0046872">
    <property type="term" value="F:metal ion binding"/>
    <property type="evidence" value="ECO:0007669"/>
    <property type="project" value="UniProtKB-KW"/>
</dbReference>
<keyword evidence="3" id="KW-1003">Cell membrane</keyword>
<keyword evidence="8" id="KW-1278">Translocase</keyword>
<dbReference type="SFLD" id="SFLDG00002">
    <property type="entry name" value="C1.7:_P-type_atpase_like"/>
    <property type="match status" value="1"/>
</dbReference>
<dbReference type="Gene3D" id="3.30.70.100">
    <property type="match status" value="4"/>
</dbReference>
<feature type="transmembrane region" description="Helical" evidence="11">
    <location>
        <begin position="438"/>
        <end position="462"/>
    </location>
</feature>
<dbReference type="PROSITE" id="PS50846">
    <property type="entry name" value="HMA_2"/>
    <property type="match status" value="4"/>
</dbReference>
<dbReference type="InterPro" id="IPR023299">
    <property type="entry name" value="ATPase_P-typ_cyto_dom_N"/>
</dbReference>
<feature type="domain" description="HMA" evidence="12">
    <location>
        <begin position="196"/>
        <end position="264"/>
    </location>
</feature>
<dbReference type="Gene3D" id="3.40.50.1000">
    <property type="entry name" value="HAD superfamily/HAD-like"/>
    <property type="match status" value="1"/>
</dbReference>
<dbReference type="RefSeq" id="XP_008610598.1">
    <property type="nucleotide sequence ID" value="XM_008612376.1"/>
</dbReference>
<dbReference type="InterPro" id="IPR023298">
    <property type="entry name" value="ATPase_P-typ_TM_dom_sf"/>
</dbReference>
<dbReference type="OrthoDB" id="432719at2759"/>
<dbReference type="SUPFAM" id="SSF81665">
    <property type="entry name" value="Calcium ATPase, transmembrane domain M"/>
    <property type="match status" value="1"/>
</dbReference>
<evidence type="ECO:0000256" key="2">
    <source>
        <dbReference type="ARBA" id="ARBA00006024"/>
    </source>
</evidence>
<accession>T0QM95</accession>
<feature type="domain" description="HMA" evidence="12">
    <location>
        <begin position="87"/>
        <end position="157"/>
    </location>
</feature>
<dbReference type="InterPro" id="IPR027256">
    <property type="entry name" value="P-typ_ATPase_IB"/>
</dbReference>
<keyword evidence="6 11" id="KW-0547">Nucleotide-binding</keyword>
<dbReference type="PROSITE" id="PS00154">
    <property type="entry name" value="ATPASE_E1_E2"/>
    <property type="match status" value="1"/>
</dbReference>
<dbReference type="Pfam" id="PF00122">
    <property type="entry name" value="E1-E2_ATPase"/>
    <property type="match status" value="1"/>
</dbReference>
<dbReference type="GO" id="GO:0016887">
    <property type="term" value="F:ATP hydrolysis activity"/>
    <property type="evidence" value="ECO:0007669"/>
    <property type="project" value="InterPro"/>
</dbReference>
<dbReference type="GO" id="GO:0005524">
    <property type="term" value="F:ATP binding"/>
    <property type="evidence" value="ECO:0007669"/>
    <property type="project" value="UniProtKB-UniRule"/>
</dbReference>
<dbReference type="SFLD" id="SFLDS00003">
    <property type="entry name" value="Haloacid_Dehalogenase"/>
    <property type="match status" value="1"/>
</dbReference>
<dbReference type="Pfam" id="PF00702">
    <property type="entry name" value="Hydrolase"/>
    <property type="match status" value="1"/>
</dbReference>
<dbReference type="GO" id="GO:0005886">
    <property type="term" value="C:plasma membrane"/>
    <property type="evidence" value="ECO:0007669"/>
    <property type="project" value="UniProtKB-SubCell"/>
</dbReference>
<dbReference type="PRINTS" id="PR00120">
    <property type="entry name" value="HATPASE"/>
</dbReference>
<evidence type="ECO:0000256" key="7">
    <source>
        <dbReference type="ARBA" id="ARBA00022840"/>
    </source>
</evidence>
<dbReference type="Proteomes" id="UP000030762">
    <property type="component" value="Unassembled WGS sequence"/>
</dbReference>
<dbReference type="eggNOG" id="KOG0207">
    <property type="taxonomic scope" value="Eukaryota"/>
</dbReference>
<dbReference type="InterPro" id="IPR018303">
    <property type="entry name" value="ATPase_P-typ_P_site"/>
</dbReference>
<evidence type="ECO:0000256" key="5">
    <source>
        <dbReference type="ARBA" id="ARBA00022723"/>
    </source>
</evidence>
<dbReference type="InterPro" id="IPR036412">
    <property type="entry name" value="HAD-like_sf"/>
</dbReference>
<dbReference type="SUPFAM" id="SSF56784">
    <property type="entry name" value="HAD-like"/>
    <property type="match status" value="1"/>
</dbReference>
<dbReference type="STRING" id="1156394.T0QM95"/>
<dbReference type="NCBIfam" id="TIGR01525">
    <property type="entry name" value="ATPase-IB_hvy"/>
    <property type="match status" value="1"/>
</dbReference>
<dbReference type="InterPro" id="IPR044492">
    <property type="entry name" value="P_typ_ATPase_HD_dom"/>
</dbReference>
<feature type="transmembrane region" description="Helical" evidence="11">
    <location>
        <begin position="621"/>
        <end position="641"/>
    </location>
</feature>
<feature type="transmembrane region" description="Helical" evidence="11">
    <location>
        <begin position="1000"/>
        <end position="1021"/>
    </location>
</feature>
<dbReference type="InterPro" id="IPR001757">
    <property type="entry name" value="P_typ_ATPase"/>
</dbReference>
<evidence type="ECO:0000256" key="10">
    <source>
        <dbReference type="ARBA" id="ARBA00023136"/>
    </source>
</evidence>
<dbReference type="PANTHER" id="PTHR46594">
    <property type="entry name" value="P-TYPE CATION-TRANSPORTING ATPASE"/>
    <property type="match status" value="1"/>
</dbReference>
<dbReference type="InterPro" id="IPR059000">
    <property type="entry name" value="ATPase_P-type_domA"/>
</dbReference>
<feature type="transmembrane region" description="Helical" evidence="11">
    <location>
        <begin position="399"/>
        <end position="417"/>
    </location>
</feature>
<dbReference type="SUPFAM" id="SSF55008">
    <property type="entry name" value="HMA, heavy metal-associated domain"/>
    <property type="match status" value="4"/>
</dbReference>
<evidence type="ECO:0000256" key="8">
    <source>
        <dbReference type="ARBA" id="ARBA00022967"/>
    </source>
</evidence>
<sequence>MADQSDKLLAMRIVLEVDGMMCMKNCGTTVQNALRSVDGVEAAVVDYNEHIAVVTMAPNGSPDNLVEMLDMVGFEAVLRDETPLPRNVIRLGIDGMMCMKNCGTTVQNALSATIGVESAVVDYPKAMATITLYPDHMDHVTVQDLIDEVECVGFDAYPFNHGERCRRLLAAKAKAAASHAVEDVSVPIIESDSSHPHAIFSIEGMSCAACVKGIEGALRHEAGIIDIRVGLISAKAEVVFDRSIITDERTTIGSFIRDAGYTPTYINTLDADDDSMSFKYAVAGVTGASDAIKIESSIKALVGVVSATVDIEQQVATVHLQQMAATGPRDVLDAITKSGFAATIQTQSSAPSGVSEDQTWLRLLLICLVFSGPAMVVHMVLGNIPSCRMWLMQPVVNGLTRMCLIMFLLATPVQFGIGARFYKAAYKGLRHGMMGMDFLIVVGTTASYLYSFVSMVGCTLLPNYRGHYFFESSTMLISFITIGKYLESRAKKDTATSLSTLLSLQAKTAVLITPEHGDVSIPIELVQRGDRLRLLPGARVPTDGVVRDGHGFCDESMLTGESMPVAKASGDAVFGSTINQAGILVIESNCVGGQNTLSQICALIENAQLDKAPIQAVADKFAARFAPTVMCIAAITFLGWYTSLSMDWVATADRDALHLADGDHSDDLFVSILFCISTVVISCPCALGLATPTAVSVGTGVGSKYGVLIKGGRALETAHAVDTIVFDKTGTLTEGRPVVTDITVPKDANISATDVLYYAACVEMQSEHVLGKAIVVEATEAHKMALKEPSAFHVVPGRGLQALVPSLQSPHKAIEVAIGNPEWMEERNISLPAVLEADMHRLENEGKTVVCVALDSVFAGTIAMADIARPEAAATIQHLKRMGLDIWLVTGDNLRTATAVASALGINHVKAIALPGQKVEQIKRLQATTNPLTNKKRVVAMVGDGINDAPALAQADVGLAIGAGTEIALAQADMVLIKSHLADVITALDLSRKTFWRIKFNLFASVIYNLVSIPLAAGVFLRFFHHPLPPACAGIMMALSSISVIVSSLHLKLYKPPTWNMTSAKDGLLKPMGLASTTHKVVLEKPRRRSPSYERVSVQDMV</sequence>
<dbReference type="PRINTS" id="PR00119">
    <property type="entry name" value="CATATPASE"/>
</dbReference>
<feature type="transmembrane region" description="Helical" evidence="11">
    <location>
        <begin position="668"/>
        <end position="690"/>
    </location>
</feature>
<gene>
    <name evidence="13" type="ORF">SDRG_06588</name>
</gene>
<dbReference type="PANTHER" id="PTHR46594:SF4">
    <property type="entry name" value="P-TYPE CATION-TRANSPORTING ATPASE"/>
    <property type="match status" value="1"/>
</dbReference>
<dbReference type="CDD" id="cd02094">
    <property type="entry name" value="P-type_ATPase_Cu-like"/>
    <property type="match status" value="1"/>
</dbReference>
<dbReference type="CDD" id="cd00371">
    <property type="entry name" value="HMA"/>
    <property type="match status" value="4"/>
</dbReference>
<dbReference type="NCBIfam" id="TIGR01494">
    <property type="entry name" value="ATPase_P-type"/>
    <property type="match status" value="1"/>
</dbReference>
<dbReference type="OMA" id="HWMLPAW"/>
<dbReference type="SFLD" id="SFLDF00027">
    <property type="entry name" value="p-type_atpase"/>
    <property type="match status" value="1"/>
</dbReference>
<dbReference type="AlphaFoldDB" id="T0QM95"/>
<dbReference type="Gene3D" id="3.40.1110.10">
    <property type="entry name" value="Calcium-transporting ATPase, cytoplasmic domain N"/>
    <property type="match status" value="1"/>
</dbReference>
<dbReference type="InterPro" id="IPR008250">
    <property type="entry name" value="ATPase_P-typ_transduc_dom_A_sf"/>
</dbReference>
<dbReference type="EMBL" id="JH767149">
    <property type="protein sequence ID" value="EQC35836.1"/>
    <property type="molecule type" value="Genomic_DNA"/>
</dbReference>
<name>T0QM95_SAPDV</name>
<proteinExistence type="inferred from homology"/>
<dbReference type="GO" id="GO:0019829">
    <property type="term" value="F:ATPase-coupled monoatomic cation transmembrane transporter activity"/>
    <property type="evidence" value="ECO:0007669"/>
    <property type="project" value="InterPro"/>
</dbReference>
<evidence type="ECO:0000256" key="9">
    <source>
        <dbReference type="ARBA" id="ARBA00022989"/>
    </source>
</evidence>
<evidence type="ECO:0000256" key="1">
    <source>
        <dbReference type="ARBA" id="ARBA00004651"/>
    </source>
</evidence>
<keyword evidence="9 11" id="KW-1133">Transmembrane helix</keyword>
<comment type="subcellular location">
    <subcellularLocation>
        <location evidence="1">Cell membrane</location>
        <topology evidence="1">Multi-pass membrane protein</topology>
    </subcellularLocation>
    <subcellularLocation>
        <location evidence="11">Membrane</location>
    </subcellularLocation>
</comment>
<reference evidence="13 14" key="1">
    <citation type="submission" date="2012-04" db="EMBL/GenBank/DDBJ databases">
        <title>The Genome Sequence of Saprolegnia declina VS20.</title>
        <authorList>
            <consortium name="The Broad Institute Genome Sequencing Platform"/>
            <person name="Russ C."/>
            <person name="Nusbaum C."/>
            <person name="Tyler B."/>
            <person name="van West P."/>
            <person name="Dieguez-Uribeondo J."/>
            <person name="de Bruijn I."/>
            <person name="Tripathy S."/>
            <person name="Jiang R."/>
            <person name="Young S.K."/>
            <person name="Zeng Q."/>
            <person name="Gargeya S."/>
            <person name="Fitzgerald M."/>
            <person name="Haas B."/>
            <person name="Abouelleil A."/>
            <person name="Alvarado L."/>
            <person name="Arachchi H.M."/>
            <person name="Berlin A."/>
            <person name="Chapman S.B."/>
            <person name="Goldberg J."/>
            <person name="Griggs A."/>
            <person name="Gujja S."/>
            <person name="Hansen M."/>
            <person name="Howarth C."/>
            <person name="Imamovic A."/>
            <person name="Larimer J."/>
            <person name="McCowen C."/>
            <person name="Montmayeur A."/>
            <person name="Murphy C."/>
            <person name="Neiman D."/>
            <person name="Pearson M."/>
            <person name="Priest M."/>
            <person name="Roberts A."/>
            <person name="Saif S."/>
            <person name="Shea T."/>
            <person name="Sisk P."/>
            <person name="Sykes S."/>
            <person name="Wortman J."/>
            <person name="Nusbaum C."/>
            <person name="Birren B."/>
        </authorList>
    </citation>
    <scope>NUCLEOTIDE SEQUENCE [LARGE SCALE GENOMIC DNA]</scope>
    <source>
        <strain evidence="13 14">VS20</strain>
    </source>
</reference>